<evidence type="ECO:0000256" key="4">
    <source>
        <dbReference type="ARBA" id="ARBA00022989"/>
    </source>
</evidence>
<dbReference type="InterPro" id="IPR020846">
    <property type="entry name" value="MFS_dom"/>
</dbReference>
<evidence type="ECO:0000313" key="9">
    <source>
        <dbReference type="Proteomes" id="UP000809273"/>
    </source>
</evidence>
<dbReference type="PANTHER" id="PTHR23505">
    <property type="entry name" value="SPINSTER"/>
    <property type="match status" value="1"/>
</dbReference>
<keyword evidence="4 6" id="KW-1133">Transmembrane helix</keyword>
<dbReference type="PANTHER" id="PTHR23505:SF79">
    <property type="entry name" value="PROTEIN SPINSTER"/>
    <property type="match status" value="1"/>
</dbReference>
<comment type="subcellular location">
    <subcellularLocation>
        <location evidence="1">Membrane</location>
        <topology evidence="1">Multi-pass membrane protein</topology>
    </subcellularLocation>
</comment>
<organism evidence="8 9">
    <name type="scientific">Candidatus Zymogenus saltonus</name>
    <dbReference type="NCBI Taxonomy" id="2844893"/>
    <lineage>
        <taxon>Bacteria</taxon>
        <taxon>Deltaproteobacteria</taxon>
        <taxon>Candidatus Zymogenia</taxon>
        <taxon>Candidatus Zymogeniales</taxon>
        <taxon>Candidatus Zymogenaceae</taxon>
        <taxon>Candidatus Zymogenus</taxon>
    </lineage>
</organism>
<feature type="transmembrane region" description="Helical" evidence="6">
    <location>
        <begin position="323"/>
        <end position="347"/>
    </location>
</feature>
<dbReference type="InterPro" id="IPR036259">
    <property type="entry name" value="MFS_trans_sf"/>
</dbReference>
<accession>A0A9D8PPI6</accession>
<dbReference type="InterPro" id="IPR011701">
    <property type="entry name" value="MFS"/>
</dbReference>
<evidence type="ECO:0000256" key="1">
    <source>
        <dbReference type="ARBA" id="ARBA00004141"/>
    </source>
</evidence>
<comment type="caution">
    <text evidence="8">The sequence shown here is derived from an EMBL/GenBank/DDBJ whole genome shotgun (WGS) entry which is preliminary data.</text>
</comment>
<feature type="domain" description="Major facilitator superfamily (MFS) profile" evidence="7">
    <location>
        <begin position="16"/>
        <end position="420"/>
    </location>
</feature>
<reference evidence="8" key="2">
    <citation type="submission" date="2021-01" db="EMBL/GenBank/DDBJ databases">
        <authorList>
            <person name="Hahn C.R."/>
            <person name="Youssef N.H."/>
            <person name="Elshahed M."/>
        </authorList>
    </citation>
    <scope>NUCLEOTIDE SEQUENCE</scope>
    <source>
        <strain evidence="8">Zod_Metabat.24</strain>
    </source>
</reference>
<dbReference type="EMBL" id="JAFGIX010000049">
    <property type="protein sequence ID" value="MBN1573468.1"/>
    <property type="molecule type" value="Genomic_DNA"/>
</dbReference>
<reference evidence="8" key="1">
    <citation type="journal article" date="2021" name="Environ. Microbiol.">
        <title>Genomic characterization of three novel Desulfobacterota classes expand the metabolic and phylogenetic diversity of the phylum.</title>
        <authorList>
            <person name="Murphy C.L."/>
            <person name="Biggerstaff J."/>
            <person name="Eichhorn A."/>
            <person name="Ewing E."/>
            <person name="Shahan R."/>
            <person name="Soriano D."/>
            <person name="Stewart S."/>
            <person name="VanMol K."/>
            <person name="Walker R."/>
            <person name="Walters P."/>
            <person name="Elshahed M.S."/>
            <person name="Youssef N.H."/>
        </authorList>
    </citation>
    <scope>NUCLEOTIDE SEQUENCE</scope>
    <source>
        <strain evidence="8">Zod_Metabat.24</strain>
    </source>
</reference>
<feature type="transmembrane region" description="Helical" evidence="6">
    <location>
        <begin position="12"/>
        <end position="40"/>
    </location>
</feature>
<dbReference type="InterPro" id="IPR044770">
    <property type="entry name" value="MFS_spinster-like"/>
</dbReference>
<dbReference type="AlphaFoldDB" id="A0A9D8PPI6"/>
<protein>
    <submittedName>
        <fullName evidence="8">MFS transporter</fullName>
    </submittedName>
</protein>
<feature type="transmembrane region" description="Helical" evidence="6">
    <location>
        <begin position="142"/>
        <end position="167"/>
    </location>
</feature>
<feature type="transmembrane region" description="Helical" evidence="6">
    <location>
        <begin position="173"/>
        <end position="190"/>
    </location>
</feature>
<feature type="transmembrane region" description="Helical" evidence="6">
    <location>
        <begin position="359"/>
        <end position="382"/>
    </location>
</feature>
<evidence type="ECO:0000313" key="8">
    <source>
        <dbReference type="EMBL" id="MBN1573468.1"/>
    </source>
</evidence>
<evidence type="ECO:0000256" key="5">
    <source>
        <dbReference type="ARBA" id="ARBA00023136"/>
    </source>
</evidence>
<dbReference type="Gene3D" id="1.20.1250.20">
    <property type="entry name" value="MFS general substrate transporter like domains"/>
    <property type="match status" value="1"/>
</dbReference>
<gene>
    <name evidence="8" type="ORF">JW984_09770</name>
</gene>
<evidence type="ECO:0000259" key="7">
    <source>
        <dbReference type="PROSITE" id="PS50850"/>
    </source>
</evidence>
<name>A0A9D8PPI6_9DELT</name>
<dbReference type="GO" id="GO:0016020">
    <property type="term" value="C:membrane"/>
    <property type="evidence" value="ECO:0007669"/>
    <property type="project" value="UniProtKB-SubCell"/>
</dbReference>
<dbReference type="Proteomes" id="UP000809273">
    <property type="component" value="Unassembled WGS sequence"/>
</dbReference>
<dbReference type="GO" id="GO:0022857">
    <property type="term" value="F:transmembrane transporter activity"/>
    <property type="evidence" value="ECO:0007669"/>
    <property type="project" value="InterPro"/>
</dbReference>
<feature type="transmembrane region" description="Helical" evidence="6">
    <location>
        <begin position="298"/>
        <end position="317"/>
    </location>
</feature>
<evidence type="ECO:0000256" key="2">
    <source>
        <dbReference type="ARBA" id="ARBA00022448"/>
    </source>
</evidence>
<proteinExistence type="predicted"/>
<keyword evidence="5 6" id="KW-0472">Membrane</keyword>
<evidence type="ECO:0000256" key="6">
    <source>
        <dbReference type="SAM" id="Phobius"/>
    </source>
</evidence>
<feature type="transmembrane region" description="Helical" evidence="6">
    <location>
        <begin position="52"/>
        <end position="75"/>
    </location>
</feature>
<dbReference type="Pfam" id="PF07690">
    <property type="entry name" value="MFS_1"/>
    <property type="match status" value="1"/>
</dbReference>
<feature type="transmembrane region" description="Helical" evidence="6">
    <location>
        <begin position="81"/>
        <end position="101"/>
    </location>
</feature>
<sequence>MNNDSSAFTKGQAIYALVILVLINSVNYMDRYVVGILFPLIKADLDLSDSQLGLLGGIAFTVFYAIMALPMGLAVDRFRRKYVLVFGIFLWSLATFSSGLAGRFITLFTARAFTGTGESSAHPAGVSMLGDYFSEKVRATMIAVFQMGVPLGAGLGIILGGILAVKYGWQKTFFIYATPGIILIPFILFMKEPVRGGSEGLTADASERIELEGFGTKVRKILSLRTLRYHYAATALIMFGSQGFNIWMPSYLERVWHYDLAVAGKIAGIAMLVGGVVGALGGAIIADIWSRKDSTARIKTQALAALIAVPFMFLVLITQSKSILIASFFIAVILSVAMFPILSAIIVNLTEPQDRGVAMALLLLFQTGIGFSLGPAFVGWTSDIFNHFGFENSLIYGLVVLPLSYIVVAVMGILALRHFRSDYEMVQKKIADLAKK</sequence>
<keyword evidence="2" id="KW-0813">Transport</keyword>
<dbReference type="SUPFAM" id="SSF103473">
    <property type="entry name" value="MFS general substrate transporter"/>
    <property type="match status" value="1"/>
</dbReference>
<feature type="transmembrane region" description="Helical" evidence="6">
    <location>
        <begin position="260"/>
        <end position="286"/>
    </location>
</feature>
<evidence type="ECO:0000256" key="3">
    <source>
        <dbReference type="ARBA" id="ARBA00022692"/>
    </source>
</evidence>
<feature type="transmembrane region" description="Helical" evidence="6">
    <location>
        <begin position="394"/>
        <end position="416"/>
    </location>
</feature>
<keyword evidence="3 6" id="KW-0812">Transmembrane</keyword>
<dbReference type="PROSITE" id="PS50850">
    <property type="entry name" value="MFS"/>
    <property type="match status" value="1"/>
</dbReference>